<gene>
    <name evidence="1" type="ORF">FNL38_109148</name>
</gene>
<proteinExistence type="predicted"/>
<evidence type="ECO:0000313" key="1">
    <source>
        <dbReference type="EMBL" id="TYQ01133.1"/>
    </source>
</evidence>
<organism evidence="1">
    <name type="scientific">Nocardia globerula</name>
    <dbReference type="NCBI Taxonomy" id="1818"/>
    <lineage>
        <taxon>Bacteria</taxon>
        <taxon>Bacillati</taxon>
        <taxon>Actinomycetota</taxon>
        <taxon>Actinomycetes</taxon>
        <taxon>Mycobacteriales</taxon>
        <taxon>Nocardiaceae</taxon>
        <taxon>Nocardia</taxon>
    </lineage>
</organism>
<accession>A0A652YIR3</accession>
<dbReference type="EMBL" id="VNIQ01000009">
    <property type="protein sequence ID" value="TYQ01133.1"/>
    <property type="molecule type" value="Genomic_DNA"/>
</dbReference>
<protein>
    <submittedName>
        <fullName evidence="1">Uncharacterized protein</fullName>
    </submittedName>
</protein>
<comment type="caution">
    <text evidence="1">The sequence shown here is derived from an EMBL/GenBank/DDBJ whole genome shotgun (WGS) entry which is preliminary data.</text>
</comment>
<sequence>MSTELEIERIVRSHIDVRVVVDDDAKELARDLLEQLTQWIADECARRPILSDMFAASVTHVGGHVSFNSLVDCAHGKVGRPFLERPSRTVVSVVVGSAAAILAQPGSTEISTAPAMLVWLIGDDATSALLKVHDRMGPRGRRTVADSSLTPELFLTTCQTVVRGVLERPGEWCGELVGSVGVSAAMRGVGYAVS</sequence>
<dbReference type="AlphaFoldDB" id="A0A652YIR3"/>
<reference evidence="1" key="1">
    <citation type="submission" date="2019-07" db="EMBL/GenBank/DDBJ databases">
        <title>Genomic Encyclopedia of Type Strains, Phase IV (KMG-IV): sequencing the most valuable type-strain genomes for metagenomic binning, comparative biology and taxonomic classification.</title>
        <authorList>
            <person name="Goeker M."/>
        </authorList>
    </citation>
    <scope>NUCLEOTIDE SEQUENCE</scope>
    <source>
        <strain evidence="1">DSM 44596</strain>
    </source>
</reference>
<name>A0A652YIR3_NOCGL</name>